<dbReference type="Proteomes" id="UP001054945">
    <property type="component" value="Unassembled WGS sequence"/>
</dbReference>
<reference evidence="2 3" key="1">
    <citation type="submission" date="2021-06" db="EMBL/GenBank/DDBJ databases">
        <title>Caerostris extrusa draft genome.</title>
        <authorList>
            <person name="Kono N."/>
            <person name="Arakawa K."/>
        </authorList>
    </citation>
    <scope>NUCLEOTIDE SEQUENCE [LARGE SCALE GENOMIC DNA]</scope>
</reference>
<organism evidence="2 3">
    <name type="scientific">Caerostris extrusa</name>
    <name type="common">Bark spider</name>
    <name type="synonym">Caerostris bankana</name>
    <dbReference type="NCBI Taxonomy" id="172846"/>
    <lineage>
        <taxon>Eukaryota</taxon>
        <taxon>Metazoa</taxon>
        <taxon>Ecdysozoa</taxon>
        <taxon>Arthropoda</taxon>
        <taxon>Chelicerata</taxon>
        <taxon>Arachnida</taxon>
        <taxon>Araneae</taxon>
        <taxon>Araneomorphae</taxon>
        <taxon>Entelegynae</taxon>
        <taxon>Araneoidea</taxon>
        <taxon>Araneidae</taxon>
        <taxon>Caerostris</taxon>
    </lineage>
</organism>
<feature type="region of interest" description="Disordered" evidence="1">
    <location>
        <begin position="74"/>
        <end position="119"/>
    </location>
</feature>
<evidence type="ECO:0000313" key="2">
    <source>
        <dbReference type="EMBL" id="GIY78413.1"/>
    </source>
</evidence>
<accession>A0AAV4W7R3</accession>
<protein>
    <submittedName>
        <fullName evidence="2">Uncharacterized protein</fullName>
    </submittedName>
</protein>
<dbReference type="AlphaFoldDB" id="A0AAV4W7R3"/>
<comment type="caution">
    <text evidence="2">The sequence shown here is derived from an EMBL/GenBank/DDBJ whole genome shotgun (WGS) entry which is preliminary data.</text>
</comment>
<evidence type="ECO:0000313" key="3">
    <source>
        <dbReference type="Proteomes" id="UP001054945"/>
    </source>
</evidence>
<name>A0AAV4W7R3_CAEEX</name>
<gene>
    <name evidence="2" type="ORF">CEXT_161041</name>
</gene>
<evidence type="ECO:0000256" key="1">
    <source>
        <dbReference type="SAM" id="MobiDB-lite"/>
    </source>
</evidence>
<sequence length="119" mass="13698">MQKKRWMMRERCTLMPEAPHSESEMALENVRENASTPIRCQSQTDNSDTNRFCPLFDKTIPGKKTSYIDFLGNVSPPSKPLTKRKKVDNSMETANGKEEKMKNKTSSAASLENWLRKQE</sequence>
<dbReference type="EMBL" id="BPLR01015755">
    <property type="protein sequence ID" value="GIY78413.1"/>
    <property type="molecule type" value="Genomic_DNA"/>
</dbReference>
<keyword evidence="3" id="KW-1185">Reference proteome</keyword>
<proteinExistence type="predicted"/>